<dbReference type="PATRIC" id="fig|2041.4.peg.1638"/>
<keyword evidence="4 7" id="KW-0812">Transmembrane</keyword>
<comment type="similarity">
    <text evidence="7">Belongs to the binding-protein-dependent transport system permease family.</text>
</comment>
<dbReference type="Gene3D" id="1.10.3720.10">
    <property type="entry name" value="MetI-like"/>
    <property type="match status" value="1"/>
</dbReference>
<dbReference type="PANTHER" id="PTHR30614:SF21">
    <property type="entry name" value="AMINO ACID ABC TRANSPORTER PERMEASE"/>
    <property type="match status" value="1"/>
</dbReference>
<accession>A0A0U4CV11</accession>
<feature type="transmembrane region" description="Helical" evidence="7">
    <location>
        <begin position="72"/>
        <end position="92"/>
    </location>
</feature>
<keyword evidence="2 7" id="KW-0813">Transport</keyword>
<gene>
    <name evidence="9" type="ORF">AERYTH_07810</name>
</gene>
<dbReference type="RefSeq" id="WP_067856853.1">
    <property type="nucleotide sequence ID" value="NZ_CP011502.1"/>
</dbReference>
<dbReference type="PROSITE" id="PS50928">
    <property type="entry name" value="ABC_TM1"/>
    <property type="match status" value="1"/>
</dbReference>
<evidence type="ECO:0000259" key="8">
    <source>
        <dbReference type="PROSITE" id="PS50928"/>
    </source>
</evidence>
<evidence type="ECO:0000256" key="4">
    <source>
        <dbReference type="ARBA" id="ARBA00022692"/>
    </source>
</evidence>
<dbReference type="InterPro" id="IPR000515">
    <property type="entry name" value="MetI-like"/>
</dbReference>
<proteinExistence type="inferred from homology"/>
<dbReference type="InterPro" id="IPR010065">
    <property type="entry name" value="AA_ABC_transptr_permease_3TM"/>
</dbReference>
<feature type="transmembrane region" description="Helical" evidence="7">
    <location>
        <begin position="21"/>
        <end position="42"/>
    </location>
</feature>
<keyword evidence="5 7" id="KW-1133">Transmembrane helix</keyword>
<evidence type="ECO:0000256" key="3">
    <source>
        <dbReference type="ARBA" id="ARBA00022475"/>
    </source>
</evidence>
<keyword evidence="6 7" id="KW-0472">Membrane</keyword>
<feature type="transmembrane region" description="Helical" evidence="7">
    <location>
        <begin position="104"/>
        <end position="127"/>
    </location>
</feature>
<dbReference type="InterPro" id="IPR035906">
    <property type="entry name" value="MetI-like_sf"/>
</dbReference>
<evidence type="ECO:0000256" key="7">
    <source>
        <dbReference type="RuleBase" id="RU363032"/>
    </source>
</evidence>
<dbReference type="PANTHER" id="PTHR30614">
    <property type="entry name" value="MEMBRANE COMPONENT OF AMINO ACID ABC TRANSPORTER"/>
    <property type="match status" value="1"/>
</dbReference>
<feature type="transmembrane region" description="Helical" evidence="7">
    <location>
        <begin position="133"/>
        <end position="153"/>
    </location>
</feature>
<evidence type="ECO:0000313" key="9">
    <source>
        <dbReference type="EMBL" id="ALX04605.1"/>
    </source>
</evidence>
<dbReference type="KEGG" id="aer:AERYTH_07810"/>
<dbReference type="CDD" id="cd06261">
    <property type="entry name" value="TM_PBP2"/>
    <property type="match status" value="1"/>
</dbReference>
<name>A0A0U4CV11_9ACTN</name>
<reference evidence="9 10" key="1">
    <citation type="journal article" date="1991" name="Int. J. Syst. Bacteriol.">
        <title>Description of the erythromycin-producing bacterium Arthrobacter sp. strain NRRL B-3381 as Aeromicrobium erythreum gen. nov., sp. nov.</title>
        <authorList>
            <person name="Miller E.S."/>
            <person name="Woese C.R."/>
            <person name="Brenner S."/>
        </authorList>
    </citation>
    <scope>NUCLEOTIDE SEQUENCE [LARGE SCALE GENOMIC DNA]</scope>
    <source>
        <strain evidence="9 10">AR18</strain>
    </source>
</reference>
<feature type="domain" description="ABC transmembrane type-1" evidence="8">
    <location>
        <begin position="68"/>
        <end position="253"/>
    </location>
</feature>
<dbReference type="AlphaFoldDB" id="A0A0U4CV11"/>
<keyword evidence="3" id="KW-1003">Cell membrane</keyword>
<dbReference type="NCBIfam" id="TIGR01726">
    <property type="entry name" value="HEQRo_perm_3TM"/>
    <property type="match status" value="1"/>
</dbReference>
<dbReference type="Proteomes" id="UP000067689">
    <property type="component" value="Chromosome"/>
</dbReference>
<dbReference type="Pfam" id="PF00528">
    <property type="entry name" value="BPD_transp_1"/>
    <property type="match status" value="1"/>
</dbReference>
<evidence type="ECO:0000313" key="10">
    <source>
        <dbReference type="Proteomes" id="UP000067689"/>
    </source>
</evidence>
<dbReference type="OrthoDB" id="4543034at2"/>
<evidence type="ECO:0000256" key="2">
    <source>
        <dbReference type="ARBA" id="ARBA00022448"/>
    </source>
</evidence>
<keyword evidence="10" id="KW-1185">Reference proteome</keyword>
<evidence type="ECO:0000256" key="5">
    <source>
        <dbReference type="ARBA" id="ARBA00022989"/>
    </source>
</evidence>
<protein>
    <recommendedName>
        <fullName evidence="8">ABC transmembrane type-1 domain-containing protein</fullName>
    </recommendedName>
</protein>
<dbReference type="GO" id="GO:0022857">
    <property type="term" value="F:transmembrane transporter activity"/>
    <property type="evidence" value="ECO:0007669"/>
    <property type="project" value="InterPro"/>
</dbReference>
<dbReference type="GO" id="GO:0006865">
    <property type="term" value="P:amino acid transport"/>
    <property type="evidence" value="ECO:0007669"/>
    <property type="project" value="TreeGrafter"/>
</dbReference>
<sequence length="290" mass="30686">MSNASVLFDVPGPRAARRHRIAGVVTVVGILALLALVVWKLWSEDQLTAQQWEPFVTPRLVDLLLQGLLDTLRAAGLAIVGAVVLGVLLGVGKLSDRAVVRWPSWLVVEFFRAVPLLLLIIFVWGLAGNPNGVIFPLVVGLVLYNGSVLAEVFRAGINAVPRGQAEAGYALGLTKSTVTRIVLLPQAVKIMFPSIISQCIVVLKDTSLGYAILAPGLTVAGRDIFRTFDNRLATALVLAAIYIVLNLLLTWLGGVVQRRYVGGKRTELVGGIVQGQPDGGGSGTGATTGA</sequence>
<evidence type="ECO:0000256" key="1">
    <source>
        <dbReference type="ARBA" id="ARBA00004651"/>
    </source>
</evidence>
<dbReference type="GO" id="GO:0043190">
    <property type="term" value="C:ATP-binding cassette (ABC) transporter complex"/>
    <property type="evidence" value="ECO:0007669"/>
    <property type="project" value="InterPro"/>
</dbReference>
<dbReference type="SUPFAM" id="SSF161098">
    <property type="entry name" value="MetI-like"/>
    <property type="match status" value="1"/>
</dbReference>
<dbReference type="EMBL" id="CP011502">
    <property type="protein sequence ID" value="ALX04605.1"/>
    <property type="molecule type" value="Genomic_DNA"/>
</dbReference>
<dbReference type="STRING" id="2041.AERYTH_07810"/>
<dbReference type="InterPro" id="IPR043429">
    <property type="entry name" value="ArtM/GltK/GlnP/TcyL/YhdX-like"/>
</dbReference>
<evidence type="ECO:0000256" key="6">
    <source>
        <dbReference type="ARBA" id="ARBA00023136"/>
    </source>
</evidence>
<organism evidence="9 10">
    <name type="scientific">Aeromicrobium erythreum</name>
    <dbReference type="NCBI Taxonomy" id="2041"/>
    <lineage>
        <taxon>Bacteria</taxon>
        <taxon>Bacillati</taxon>
        <taxon>Actinomycetota</taxon>
        <taxon>Actinomycetes</taxon>
        <taxon>Propionibacteriales</taxon>
        <taxon>Nocardioidaceae</taxon>
        <taxon>Aeromicrobium</taxon>
    </lineage>
</organism>
<comment type="subcellular location">
    <subcellularLocation>
        <location evidence="1 7">Cell membrane</location>
        <topology evidence="1 7">Multi-pass membrane protein</topology>
    </subcellularLocation>
</comment>
<feature type="transmembrane region" description="Helical" evidence="7">
    <location>
        <begin position="233"/>
        <end position="256"/>
    </location>
</feature>